<evidence type="ECO:0000256" key="6">
    <source>
        <dbReference type="RuleBase" id="RU365090"/>
    </source>
</evidence>
<organism evidence="9 10">
    <name type="scientific">Tortispora caseinolytica NRRL Y-17796</name>
    <dbReference type="NCBI Taxonomy" id="767744"/>
    <lineage>
        <taxon>Eukaryota</taxon>
        <taxon>Fungi</taxon>
        <taxon>Dikarya</taxon>
        <taxon>Ascomycota</taxon>
        <taxon>Saccharomycotina</taxon>
        <taxon>Trigonopsidomycetes</taxon>
        <taxon>Trigonopsidales</taxon>
        <taxon>Trigonopsidaceae</taxon>
        <taxon>Tortispora</taxon>
    </lineage>
</organism>
<evidence type="ECO:0000259" key="8">
    <source>
        <dbReference type="SMART" id="SM00852"/>
    </source>
</evidence>
<dbReference type="GO" id="GO:0006777">
    <property type="term" value="P:Mo-molybdopterin cofactor biosynthetic process"/>
    <property type="evidence" value="ECO:0007669"/>
    <property type="project" value="UniProtKB-UniRule"/>
</dbReference>
<keyword evidence="6" id="KW-0500">Molybdenum</keyword>
<dbReference type="Gene3D" id="3.90.105.10">
    <property type="entry name" value="Molybdopterin biosynthesis moea protein, domain 2"/>
    <property type="match status" value="1"/>
</dbReference>
<dbReference type="InterPro" id="IPR036425">
    <property type="entry name" value="MoaB/Mog-like_dom_sf"/>
</dbReference>
<dbReference type="PANTHER" id="PTHR10192">
    <property type="entry name" value="MOLYBDOPTERIN BIOSYNTHESIS PROTEIN"/>
    <property type="match status" value="1"/>
</dbReference>
<comment type="function">
    <text evidence="6">Catalyzes two steps in the biosynthesis of the molybdenum cofactor. In the first step, molybdopterin is adenylated. Subsequently, molybdate is inserted into adenylated molybdopterin and AMP is released.</text>
</comment>
<evidence type="ECO:0000256" key="3">
    <source>
        <dbReference type="ARBA" id="ARBA00008339"/>
    </source>
</evidence>
<dbReference type="SMART" id="SM00852">
    <property type="entry name" value="MoCF_biosynth"/>
    <property type="match status" value="2"/>
</dbReference>
<dbReference type="SUPFAM" id="SSF63867">
    <property type="entry name" value="MoeA C-terminal domain-like"/>
    <property type="match status" value="1"/>
</dbReference>
<dbReference type="CDD" id="cd00886">
    <property type="entry name" value="MogA_MoaB"/>
    <property type="match status" value="1"/>
</dbReference>
<keyword evidence="6" id="KW-0460">Magnesium</keyword>
<sequence length="674" mass="71503">MNPLTVAVIVVSDTCAKDHSQDKVIATVEQILANSSDFKLTHTAYVPDDSQELVDEVRSLAYNDKINLIITCGGTGFTLKDKTPERIGPLIERQASGLVHGILATSLAITPFAMMARPVAGTVAKSVVVTLPGSPKAVTECLDALLPLLPHACEQTAGDNARTLHRKMLKDKQNESSPGTSHSHSQSHSHSHSHGHSHHSHSHGTSHSHSHGTSHSHSHGPLARHDLIDSSSAPARRKRESPFPMLPMEDALKIIFETTPKSSALKLRISDPAIIGKYSAESITAPIPVPPYSASIVDGYAVVSSDGPGSYPVVSSSLAGFGSDMPSLVSGTIARITTGAPVPPGADSVVMVEETVCEETTEDGNEERVVKILAKDVKPNENIRFPGSDIAKGDTILEVGQQIDSAAIAVLASVGIAEIFVYSSPSVAVFSTGNELSDVFSEGDPTTSVAGVYDANRPYLLSAVRRWGCEPVDLGIIPDDSESLISRIKDALESHDIIITTGGVSMGEKDLLKPTLEKLGATIHFGRIAMKPGKPTTYATLSLNGKQKQIFALPGNPASAAVTFHLFILPALRVRSGIIAQSYKAAGLPIVKVKLESDIKLDFRPEYQRAIVQYNSSSNCLMARTTGFQRSSRISSMVASNALLCLPSSDSVARGTVKAGSLVDAMLTDVLYTS</sequence>
<protein>
    <recommendedName>
        <fullName evidence="4">molybdopterin adenylyltransferase</fullName>
        <ecNumber evidence="4">2.7.7.75</ecNumber>
    </recommendedName>
</protein>
<dbReference type="InterPro" id="IPR036688">
    <property type="entry name" value="MoeA_C_domain_IV_sf"/>
</dbReference>
<comment type="catalytic activity">
    <reaction evidence="6">
        <text>adenylyl-molybdopterin + molybdate = Mo-molybdopterin + AMP + H(+)</text>
        <dbReference type="Rhea" id="RHEA:35047"/>
        <dbReference type="ChEBI" id="CHEBI:15378"/>
        <dbReference type="ChEBI" id="CHEBI:36264"/>
        <dbReference type="ChEBI" id="CHEBI:62727"/>
        <dbReference type="ChEBI" id="CHEBI:71302"/>
        <dbReference type="ChEBI" id="CHEBI:456215"/>
    </reaction>
</comment>
<comment type="cofactor">
    <cofactor evidence="6">
        <name>Mg(2+)</name>
        <dbReference type="ChEBI" id="CHEBI:18420"/>
    </cofactor>
</comment>
<keyword evidence="6" id="KW-0479">Metal-binding</keyword>
<comment type="similarity">
    <text evidence="6">Belongs to the MoeA family.</text>
</comment>
<dbReference type="GO" id="GO:0005829">
    <property type="term" value="C:cytosol"/>
    <property type="evidence" value="ECO:0007669"/>
    <property type="project" value="TreeGrafter"/>
</dbReference>
<comment type="pathway">
    <text evidence="1 6">Cofactor biosynthesis; molybdopterin biosynthesis.</text>
</comment>
<dbReference type="Pfam" id="PF03453">
    <property type="entry name" value="MoeA_N"/>
    <property type="match status" value="1"/>
</dbReference>
<dbReference type="GO" id="GO:0005524">
    <property type="term" value="F:ATP binding"/>
    <property type="evidence" value="ECO:0007669"/>
    <property type="project" value="UniProtKB-UniRule"/>
</dbReference>
<dbReference type="InterPro" id="IPR005111">
    <property type="entry name" value="MoeA_C_domain_IV"/>
</dbReference>
<dbReference type="InterPro" id="IPR005110">
    <property type="entry name" value="MoeA_linker/N"/>
</dbReference>
<dbReference type="Gene3D" id="3.40.980.10">
    <property type="entry name" value="MoaB/Mog-like domain"/>
    <property type="match status" value="2"/>
</dbReference>
<keyword evidence="10" id="KW-1185">Reference proteome</keyword>
<evidence type="ECO:0000256" key="5">
    <source>
        <dbReference type="ARBA" id="ARBA00023150"/>
    </source>
</evidence>
<comment type="catalytic activity">
    <reaction evidence="6">
        <text>molybdopterin + ATP + H(+) = adenylyl-molybdopterin + diphosphate</text>
        <dbReference type="Rhea" id="RHEA:31331"/>
        <dbReference type="ChEBI" id="CHEBI:15378"/>
        <dbReference type="ChEBI" id="CHEBI:30616"/>
        <dbReference type="ChEBI" id="CHEBI:33019"/>
        <dbReference type="ChEBI" id="CHEBI:58698"/>
        <dbReference type="ChEBI" id="CHEBI:62727"/>
    </reaction>
</comment>
<feature type="compositionally biased region" description="Basic residues" evidence="7">
    <location>
        <begin position="185"/>
        <end position="218"/>
    </location>
</feature>
<evidence type="ECO:0000256" key="7">
    <source>
        <dbReference type="SAM" id="MobiDB-lite"/>
    </source>
</evidence>
<evidence type="ECO:0000256" key="1">
    <source>
        <dbReference type="ARBA" id="ARBA00005046"/>
    </source>
</evidence>
<dbReference type="FunFam" id="2.170.190.11:FF:000001">
    <property type="entry name" value="Molybdopterin molybdenumtransferase"/>
    <property type="match status" value="1"/>
</dbReference>
<dbReference type="SUPFAM" id="SSF53218">
    <property type="entry name" value="Molybdenum cofactor biosynthesis proteins"/>
    <property type="match status" value="2"/>
</dbReference>
<gene>
    <name evidence="9" type="ORF">CANCADRAFT_137015</name>
</gene>
<dbReference type="OrthoDB" id="4349954at2759"/>
<dbReference type="Pfam" id="PF03454">
    <property type="entry name" value="MoeA_C"/>
    <property type="match status" value="1"/>
</dbReference>
<dbReference type="CDD" id="cd00887">
    <property type="entry name" value="MoeA"/>
    <property type="match status" value="1"/>
</dbReference>
<dbReference type="GO" id="GO:0046872">
    <property type="term" value="F:metal ion binding"/>
    <property type="evidence" value="ECO:0007669"/>
    <property type="project" value="UniProtKB-UniRule"/>
</dbReference>
<dbReference type="FunFam" id="3.40.980.10:FF:000001">
    <property type="entry name" value="Molybdopterin molybdenumtransferase"/>
    <property type="match status" value="1"/>
</dbReference>
<dbReference type="GO" id="GO:0061599">
    <property type="term" value="F:molybdopterin molybdotransferase activity"/>
    <property type="evidence" value="ECO:0007669"/>
    <property type="project" value="UniProtKB-UniRule"/>
</dbReference>
<dbReference type="InterPro" id="IPR036135">
    <property type="entry name" value="MoeA_linker/N_sf"/>
</dbReference>
<dbReference type="NCBIfam" id="NF045515">
    <property type="entry name" value="Glp_gephyrin"/>
    <property type="match status" value="1"/>
</dbReference>
<dbReference type="Gene3D" id="2.170.190.11">
    <property type="entry name" value="Molybdopterin biosynthesis moea protein, domain 3"/>
    <property type="match status" value="1"/>
</dbReference>
<evidence type="ECO:0000256" key="4">
    <source>
        <dbReference type="ARBA" id="ARBA00012509"/>
    </source>
</evidence>
<name>A0A1E4TC22_9ASCO</name>
<dbReference type="UniPathway" id="UPA00344"/>
<feature type="domain" description="MoaB/Mog" evidence="8">
    <location>
        <begin position="7"/>
        <end position="152"/>
    </location>
</feature>
<dbReference type="Gene3D" id="2.40.340.10">
    <property type="entry name" value="MoeA, C-terminal, domain IV"/>
    <property type="match status" value="1"/>
</dbReference>
<dbReference type="EC" id="2.7.7.75" evidence="4"/>
<dbReference type="PANTHER" id="PTHR10192:SF5">
    <property type="entry name" value="GEPHYRIN"/>
    <property type="match status" value="1"/>
</dbReference>
<dbReference type="Pfam" id="PF00994">
    <property type="entry name" value="MoCF_biosynth"/>
    <property type="match status" value="2"/>
</dbReference>
<feature type="domain" description="MoaB/Mog" evidence="8">
    <location>
        <begin position="428"/>
        <end position="574"/>
    </location>
</feature>
<keyword evidence="5 6" id="KW-0501">Molybdenum cofactor biosynthesis</keyword>
<accession>A0A1E4TC22</accession>
<evidence type="ECO:0000256" key="2">
    <source>
        <dbReference type="ARBA" id="ARBA00007589"/>
    </source>
</evidence>
<dbReference type="EMBL" id="KV453843">
    <property type="protein sequence ID" value="ODV89277.1"/>
    <property type="molecule type" value="Genomic_DNA"/>
</dbReference>
<dbReference type="Proteomes" id="UP000095023">
    <property type="component" value="Unassembled WGS sequence"/>
</dbReference>
<proteinExistence type="inferred from homology"/>
<dbReference type="InterPro" id="IPR001453">
    <property type="entry name" value="MoaB/Mog_dom"/>
</dbReference>
<dbReference type="GO" id="GO:0061598">
    <property type="term" value="F:molybdopterin adenylyltransferase activity"/>
    <property type="evidence" value="ECO:0007669"/>
    <property type="project" value="UniProtKB-UniRule"/>
</dbReference>
<dbReference type="AlphaFoldDB" id="A0A1E4TC22"/>
<keyword evidence="6" id="KW-0808">Transferase</keyword>
<evidence type="ECO:0000313" key="9">
    <source>
        <dbReference type="EMBL" id="ODV89277.1"/>
    </source>
</evidence>
<comment type="similarity">
    <text evidence="3">In the C-terminal section; belongs to the MoeA family.</text>
</comment>
<comment type="similarity">
    <text evidence="2">In the N-terminal section; belongs to the MoaB/Mog family.</text>
</comment>
<dbReference type="NCBIfam" id="TIGR00177">
    <property type="entry name" value="molyb_syn"/>
    <property type="match status" value="1"/>
</dbReference>
<reference evidence="10" key="1">
    <citation type="submission" date="2016-02" db="EMBL/GenBank/DDBJ databases">
        <title>Comparative genomics of biotechnologically important yeasts.</title>
        <authorList>
            <consortium name="DOE Joint Genome Institute"/>
            <person name="Riley R."/>
            <person name="Haridas S."/>
            <person name="Wolfe K.H."/>
            <person name="Lopes M.R."/>
            <person name="Hittinger C.T."/>
            <person name="Goker M."/>
            <person name="Salamov A."/>
            <person name="Wisecaver J."/>
            <person name="Long T.M."/>
            <person name="Aerts A.L."/>
            <person name="Barry K."/>
            <person name="Choi C."/>
            <person name="Clum A."/>
            <person name="Coughlan A.Y."/>
            <person name="Deshpande S."/>
            <person name="Douglass A.P."/>
            <person name="Hanson S.J."/>
            <person name="Klenk H.-P."/>
            <person name="Labutti K."/>
            <person name="Lapidus A."/>
            <person name="Lindquist E."/>
            <person name="Lipzen A."/>
            <person name="Meier-Kolthoff J.P."/>
            <person name="Ohm R.A."/>
            <person name="Otillar R.P."/>
            <person name="Pangilinan J."/>
            <person name="Peng Y."/>
            <person name="Rokas A."/>
            <person name="Rosa C.A."/>
            <person name="Scheuner C."/>
            <person name="Sibirny A.A."/>
            <person name="Slot J.C."/>
            <person name="Stielow J.B."/>
            <person name="Sun H."/>
            <person name="Kurtzman C.P."/>
            <person name="Blackwell M."/>
            <person name="Jeffries T.W."/>
            <person name="Grigoriev I.V."/>
        </authorList>
    </citation>
    <scope>NUCLEOTIDE SEQUENCE [LARGE SCALE GENOMIC DNA]</scope>
    <source>
        <strain evidence="10">NRRL Y-17796</strain>
    </source>
</reference>
<evidence type="ECO:0000313" key="10">
    <source>
        <dbReference type="Proteomes" id="UP000095023"/>
    </source>
</evidence>
<dbReference type="InterPro" id="IPR038987">
    <property type="entry name" value="MoeA-like"/>
</dbReference>
<dbReference type="SUPFAM" id="SSF63882">
    <property type="entry name" value="MoeA N-terminal region -like"/>
    <property type="match status" value="1"/>
</dbReference>
<feature type="region of interest" description="Disordered" evidence="7">
    <location>
        <begin position="170"/>
        <end position="244"/>
    </location>
</feature>